<dbReference type="PANTHER" id="PTHR43280">
    <property type="entry name" value="ARAC-FAMILY TRANSCRIPTIONAL REGULATOR"/>
    <property type="match status" value="1"/>
</dbReference>
<dbReference type="Pfam" id="PF02311">
    <property type="entry name" value="AraC_binding"/>
    <property type="match status" value="1"/>
</dbReference>
<evidence type="ECO:0000259" key="4">
    <source>
        <dbReference type="PROSITE" id="PS01124"/>
    </source>
</evidence>
<keyword evidence="2" id="KW-0238">DNA-binding</keyword>
<keyword evidence="1" id="KW-0805">Transcription regulation</keyword>
<dbReference type="SUPFAM" id="SSF46689">
    <property type="entry name" value="Homeodomain-like"/>
    <property type="match status" value="2"/>
</dbReference>
<dbReference type="EMBL" id="JBHTAI010000015">
    <property type="protein sequence ID" value="MFC7151306.1"/>
    <property type="molecule type" value="Genomic_DNA"/>
</dbReference>
<dbReference type="PANTHER" id="PTHR43280:SF28">
    <property type="entry name" value="HTH-TYPE TRANSCRIPTIONAL ACTIVATOR RHAS"/>
    <property type="match status" value="1"/>
</dbReference>
<evidence type="ECO:0000256" key="2">
    <source>
        <dbReference type="ARBA" id="ARBA00023125"/>
    </source>
</evidence>
<dbReference type="InterPro" id="IPR009057">
    <property type="entry name" value="Homeodomain-like_sf"/>
</dbReference>
<dbReference type="InterPro" id="IPR011051">
    <property type="entry name" value="RmlC_Cupin_sf"/>
</dbReference>
<dbReference type="SMART" id="SM00342">
    <property type="entry name" value="HTH_ARAC"/>
    <property type="match status" value="1"/>
</dbReference>
<evidence type="ECO:0000256" key="1">
    <source>
        <dbReference type="ARBA" id="ARBA00023015"/>
    </source>
</evidence>
<dbReference type="Proteomes" id="UP001596378">
    <property type="component" value="Unassembled WGS sequence"/>
</dbReference>
<feature type="domain" description="HTH araC/xylS-type" evidence="4">
    <location>
        <begin position="189"/>
        <end position="287"/>
    </location>
</feature>
<dbReference type="Gene3D" id="1.10.10.60">
    <property type="entry name" value="Homeodomain-like"/>
    <property type="match status" value="2"/>
</dbReference>
<dbReference type="PROSITE" id="PS00041">
    <property type="entry name" value="HTH_ARAC_FAMILY_1"/>
    <property type="match status" value="1"/>
</dbReference>
<evidence type="ECO:0000313" key="5">
    <source>
        <dbReference type="EMBL" id="MFC7151306.1"/>
    </source>
</evidence>
<dbReference type="RefSeq" id="WP_378047821.1">
    <property type="nucleotide sequence ID" value="NZ_JBHMDN010000015.1"/>
</dbReference>
<dbReference type="Gene3D" id="2.60.120.10">
    <property type="entry name" value="Jelly Rolls"/>
    <property type="match status" value="1"/>
</dbReference>
<dbReference type="Pfam" id="PF12833">
    <property type="entry name" value="HTH_18"/>
    <property type="match status" value="1"/>
</dbReference>
<dbReference type="InterPro" id="IPR018060">
    <property type="entry name" value="HTH_AraC"/>
</dbReference>
<evidence type="ECO:0000256" key="3">
    <source>
        <dbReference type="ARBA" id="ARBA00023163"/>
    </source>
</evidence>
<dbReference type="InterPro" id="IPR003313">
    <property type="entry name" value="AraC-bd"/>
</dbReference>
<dbReference type="SUPFAM" id="SSF51182">
    <property type="entry name" value="RmlC-like cupins"/>
    <property type="match status" value="1"/>
</dbReference>
<proteinExistence type="predicted"/>
<organism evidence="5 6">
    <name type="scientific">Cohnella cellulosilytica</name>
    <dbReference type="NCBI Taxonomy" id="986710"/>
    <lineage>
        <taxon>Bacteria</taxon>
        <taxon>Bacillati</taxon>
        <taxon>Bacillota</taxon>
        <taxon>Bacilli</taxon>
        <taxon>Bacillales</taxon>
        <taxon>Paenibacillaceae</taxon>
        <taxon>Cohnella</taxon>
    </lineage>
</organism>
<keyword evidence="3" id="KW-0804">Transcription</keyword>
<comment type="caution">
    <text evidence="5">The sequence shown here is derived from an EMBL/GenBank/DDBJ whole genome shotgun (WGS) entry which is preliminary data.</text>
</comment>
<reference evidence="6" key="1">
    <citation type="journal article" date="2019" name="Int. J. Syst. Evol. Microbiol.">
        <title>The Global Catalogue of Microorganisms (GCM) 10K type strain sequencing project: providing services to taxonomists for standard genome sequencing and annotation.</title>
        <authorList>
            <consortium name="The Broad Institute Genomics Platform"/>
            <consortium name="The Broad Institute Genome Sequencing Center for Infectious Disease"/>
            <person name="Wu L."/>
            <person name="Ma J."/>
        </authorList>
    </citation>
    <scope>NUCLEOTIDE SEQUENCE [LARGE SCALE GENOMIC DNA]</scope>
    <source>
        <strain evidence="6">KCTC 12907</strain>
    </source>
</reference>
<dbReference type="InterPro" id="IPR018062">
    <property type="entry name" value="HTH_AraC-typ_CS"/>
</dbReference>
<sequence>MEPGNETPALLNELAAKVTTGNGAEFKIHYWDVNPRHFSNSVHRHSFFEICYVMEGEGEYSERGNDYSLRPGTHFCSRPGIDHQIRSRDGMYLLYVAFEPDERGSRDEAVEAFQALAGHGETCVYDDGGVMPASLLWKSLLLREDGRGRLSPDALRAVAGALLLSFPGLFGSEAPAPARAAGSADVLLRQAKLYIRDNLARDLSLREIAVNLNVSERHLSRLFSGGIGENFTHYVRSERVRKAAELLAASDLPIKEIAERTGFSSVHYFSRVFLREKRLPPAQFRRKHGGSPSAF</sequence>
<gene>
    <name evidence="5" type="ORF">ACFQMJ_22445</name>
</gene>
<protein>
    <submittedName>
        <fullName evidence="5">Helix-turn-helix domain-containing protein</fullName>
    </submittedName>
</protein>
<keyword evidence="6" id="KW-1185">Reference proteome</keyword>
<accession>A0ABW2FGS8</accession>
<dbReference type="InterPro" id="IPR014710">
    <property type="entry name" value="RmlC-like_jellyroll"/>
</dbReference>
<name>A0ABW2FGS8_9BACL</name>
<evidence type="ECO:0000313" key="6">
    <source>
        <dbReference type="Proteomes" id="UP001596378"/>
    </source>
</evidence>
<dbReference type="PROSITE" id="PS01124">
    <property type="entry name" value="HTH_ARAC_FAMILY_2"/>
    <property type="match status" value="1"/>
</dbReference>